<dbReference type="Pfam" id="PF13482">
    <property type="entry name" value="RNase_H_2"/>
    <property type="match status" value="1"/>
</dbReference>
<protein>
    <submittedName>
        <fullName evidence="3">TM0106 family RecB-like putative nuclease</fullName>
    </submittedName>
</protein>
<evidence type="ECO:0000256" key="1">
    <source>
        <dbReference type="SAM" id="MobiDB-lite"/>
    </source>
</evidence>
<dbReference type="NCBIfam" id="TIGR03491">
    <property type="entry name" value="TM0106 family RecB-like putative nuclease"/>
    <property type="match status" value="1"/>
</dbReference>
<feature type="compositionally biased region" description="Polar residues" evidence="1">
    <location>
        <begin position="168"/>
        <end position="181"/>
    </location>
</feature>
<evidence type="ECO:0000313" key="3">
    <source>
        <dbReference type="EMBL" id="MCF3940852.1"/>
    </source>
</evidence>
<evidence type="ECO:0000313" key="4">
    <source>
        <dbReference type="Proteomes" id="UP001108089"/>
    </source>
</evidence>
<organism evidence="3 4">
    <name type="scientific">Gordonia tangerina</name>
    <dbReference type="NCBI Taxonomy" id="2911060"/>
    <lineage>
        <taxon>Bacteria</taxon>
        <taxon>Bacillati</taxon>
        <taxon>Actinomycetota</taxon>
        <taxon>Actinomycetes</taxon>
        <taxon>Mycobacteriales</taxon>
        <taxon>Gordoniaceae</taxon>
        <taxon>Gordonia</taxon>
    </lineage>
</organism>
<dbReference type="Proteomes" id="UP001108089">
    <property type="component" value="Unassembled WGS sequence"/>
</dbReference>
<keyword evidence="4" id="KW-1185">Reference proteome</keyword>
<proteinExistence type="predicted"/>
<dbReference type="RefSeq" id="WP_235725730.1">
    <property type="nucleotide sequence ID" value="NZ_JAKGCU010000027.1"/>
</dbReference>
<dbReference type="InterPro" id="IPR019993">
    <property type="entry name" value="RecB_nuclease_TM0106_put"/>
</dbReference>
<dbReference type="InterPro" id="IPR038720">
    <property type="entry name" value="YprB_RNase_H-like_dom"/>
</dbReference>
<gene>
    <name evidence="3" type="ORF">L1892_20995</name>
</gene>
<evidence type="ECO:0000259" key="2">
    <source>
        <dbReference type="Pfam" id="PF13482"/>
    </source>
</evidence>
<dbReference type="InterPro" id="IPR012337">
    <property type="entry name" value="RNaseH-like_sf"/>
</dbReference>
<reference evidence="3" key="1">
    <citation type="submission" date="2022-01" db="EMBL/GenBank/DDBJ databases">
        <title>Gordonia xiamenensis sp. nov., isolated from surface seawater in Xiamen.</title>
        <authorList>
            <person name="He Y.F."/>
        </authorList>
    </citation>
    <scope>NUCLEOTIDE SEQUENCE</scope>
    <source>
        <strain evidence="3">GW1C4-4</strain>
    </source>
</reference>
<dbReference type="EMBL" id="JAKGCU010000027">
    <property type="protein sequence ID" value="MCF3940852.1"/>
    <property type="molecule type" value="Genomic_DNA"/>
</dbReference>
<comment type="caution">
    <text evidence="3">The sequence shown here is derived from an EMBL/GenBank/DDBJ whole genome shotgun (WGS) entry which is preliminary data.</text>
</comment>
<sequence length="598" mass="64842">MSGEDGPVVRVVLHPRDLAGCEHRLYLDHAYPDLARSRPDTPEAQRRKAAAADHRAAVREMIRGLHSDQAPGTVVLIDPDATHAARAEQTLSACAAGAAWIWNATLPTDREAGRRGHAELLIRDGDGYLPVIVVNHRASYPAKNARRPTGTAGAKNGTDGTVPVADGDTNSGGAANGNESTNGNGAAQGNGGPKVTVTSPVWAWSPSADPTRNGRNQRRDLLRLAQLTAMLTELGLATSSDPARLRAGVIGLDADCIVVYEMASALTDYAEVFARRMAIAEQQVSTTPRRIGECRSCPWWERCGPELEQRRDVSLVVGANQSRILADAGITTIDQLAAHRGGPPDEWPGNARFDDAILTAIAWLQGIPLIRRLDTPVVRRADVEVDVDMESYGEHGAYMWGTLLTDTTDPTCEVRYRPFVTWQPLPTTDEGRSFGEFWTWLTAQRDAAHEAGKSFAAYCYSQQAENRWLLGSADRFAGAPGVPSRAEVEAFIGSAEWVDIYEAVGRNFICPNGKGLKRVAPVAGFTWRDADASGEASMDWYRDAVGLGGGVPDPTQRERLLEYNEDDVRATKVLREWITDGARAAVPHRDTLLAGRDA</sequence>
<name>A0ABS9DQJ1_9ACTN</name>
<feature type="domain" description="YprB ribonuclease H-like" evidence="2">
    <location>
        <begin position="494"/>
        <end position="578"/>
    </location>
</feature>
<feature type="region of interest" description="Disordered" evidence="1">
    <location>
        <begin position="143"/>
        <end position="217"/>
    </location>
</feature>
<accession>A0ABS9DQJ1</accession>
<dbReference type="SUPFAM" id="SSF53098">
    <property type="entry name" value="Ribonuclease H-like"/>
    <property type="match status" value="1"/>
</dbReference>